<dbReference type="STRING" id="327939.BIW53_15180"/>
<sequence>MTPAIILLEKKGIQFQILKFDHDPSQHNFANEAAEKLGLLTEQVFKTLLVDVDGVLNVAILPATRQVDLKAFARACKGKKAVMADAKQAQTTTGYLIGGISPFAQKKRLNTLLHSDAKNFDTIYVSAGKRGLEVAVSPEDLIRLCGAQFSQF</sequence>
<dbReference type="OrthoDB" id="9809296at2"/>
<evidence type="ECO:0000313" key="7">
    <source>
        <dbReference type="Proteomes" id="UP000180253"/>
    </source>
</evidence>
<proteinExistence type="inferred from homology"/>
<dbReference type="NCBIfam" id="TIGR00011">
    <property type="entry name" value="YbaK_EbsC"/>
    <property type="match status" value="1"/>
</dbReference>
<dbReference type="CDD" id="cd00002">
    <property type="entry name" value="YbaK_deacylase"/>
    <property type="match status" value="1"/>
</dbReference>
<name>A0A1S1N526_9GAMM</name>
<dbReference type="GO" id="GO:0006412">
    <property type="term" value="P:translation"/>
    <property type="evidence" value="ECO:0007669"/>
    <property type="project" value="UniProtKB-KW"/>
</dbReference>
<keyword evidence="3 4" id="KW-0456">Lyase</keyword>
<dbReference type="Pfam" id="PF04073">
    <property type="entry name" value="tRNA_edit"/>
    <property type="match status" value="1"/>
</dbReference>
<evidence type="ECO:0000256" key="2">
    <source>
        <dbReference type="ARBA" id="ARBA00022917"/>
    </source>
</evidence>
<dbReference type="InterPro" id="IPR036754">
    <property type="entry name" value="YbaK/aa-tRNA-synt-asso_dom_sf"/>
</dbReference>
<dbReference type="GO" id="GO:0002161">
    <property type="term" value="F:aminoacyl-tRNA deacylase activity"/>
    <property type="evidence" value="ECO:0007669"/>
    <property type="project" value="InterPro"/>
</dbReference>
<evidence type="ECO:0000259" key="5">
    <source>
        <dbReference type="Pfam" id="PF04073"/>
    </source>
</evidence>
<dbReference type="PANTHER" id="PTHR30411:SF0">
    <property type="entry name" value="CYS-TRNA(PRO)_CYS-TRNA(CYS) DEACYLASE YBAK"/>
    <property type="match status" value="1"/>
</dbReference>
<dbReference type="InterPro" id="IPR007214">
    <property type="entry name" value="YbaK/aa-tRNA-synth-assoc-dom"/>
</dbReference>
<organism evidence="6 7">
    <name type="scientific">Pseudoalteromonas byunsanensis</name>
    <dbReference type="NCBI Taxonomy" id="327939"/>
    <lineage>
        <taxon>Bacteria</taxon>
        <taxon>Pseudomonadati</taxon>
        <taxon>Pseudomonadota</taxon>
        <taxon>Gammaproteobacteria</taxon>
        <taxon>Alteromonadales</taxon>
        <taxon>Pseudoalteromonadaceae</taxon>
        <taxon>Pseudoalteromonas</taxon>
    </lineage>
</organism>
<evidence type="ECO:0000256" key="3">
    <source>
        <dbReference type="ARBA" id="ARBA00023239"/>
    </source>
</evidence>
<accession>A0A1S1N526</accession>
<dbReference type="Gene3D" id="3.90.960.10">
    <property type="entry name" value="YbaK/aminoacyl-tRNA synthetase-associated domain"/>
    <property type="match status" value="1"/>
</dbReference>
<dbReference type="RefSeq" id="WP_070992874.1">
    <property type="nucleotide sequence ID" value="NZ_CBCSHD010000009.1"/>
</dbReference>
<dbReference type="AlphaFoldDB" id="A0A1S1N526"/>
<dbReference type="PANTHER" id="PTHR30411">
    <property type="entry name" value="CYTOPLASMIC PROTEIN"/>
    <property type="match status" value="1"/>
</dbReference>
<reference evidence="6 7" key="1">
    <citation type="submission" date="2016-10" db="EMBL/GenBank/DDBJ databases">
        <title>Pseudoalteromonas amylolytica sp. nov., isolated from the surface seawater.</title>
        <authorList>
            <person name="Wu Y.-H."/>
            <person name="Cheng H."/>
            <person name="Jin X.-B."/>
            <person name="Wang C.-S."/>
            <person name="Xu X.-W."/>
        </authorList>
    </citation>
    <scope>NUCLEOTIDE SEQUENCE [LARGE SCALE GENOMIC DNA]</scope>
    <source>
        <strain evidence="6 7">JCM 12483</strain>
    </source>
</reference>
<keyword evidence="2 4" id="KW-0648">Protein biosynthesis</keyword>
<dbReference type="InterPro" id="IPR004369">
    <property type="entry name" value="Prolyl-tRNA_editing_YbaK/EbsC"/>
</dbReference>
<dbReference type="PIRSF" id="PIRSF006181">
    <property type="entry name" value="EbsC_YbaK"/>
    <property type="match status" value="1"/>
</dbReference>
<feature type="domain" description="YbaK/aminoacyl-tRNA synthetase-associated" evidence="5">
    <location>
        <begin position="31"/>
        <end position="144"/>
    </location>
</feature>
<evidence type="ECO:0000313" key="6">
    <source>
        <dbReference type="EMBL" id="OHU94416.1"/>
    </source>
</evidence>
<dbReference type="EMBL" id="MNAN01000034">
    <property type="protein sequence ID" value="OHU94416.1"/>
    <property type="molecule type" value="Genomic_DNA"/>
</dbReference>
<protein>
    <recommendedName>
        <fullName evidence="4">Cys-tRNA(Pro)/Cys-tRNA(Cys) deacylase</fullName>
        <ecNumber evidence="4">4.2.-.-</ecNumber>
    </recommendedName>
</protein>
<comment type="similarity">
    <text evidence="1 4">Belongs to the prolyl-tRNA editing family. YbaK/EbsC subfamily.</text>
</comment>
<evidence type="ECO:0000256" key="1">
    <source>
        <dbReference type="ARBA" id="ARBA00009798"/>
    </source>
</evidence>
<evidence type="ECO:0000256" key="4">
    <source>
        <dbReference type="PIRNR" id="PIRNR006181"/>
    </source>
</evidence>
<gene>
    <name evidence="6" type="ORF">BIW53_15180</name>
</gene>
<dbReference type="GO" id="GO:0016829">
    <property type="term" value="F:lyase activity"/>
    <property type="evidence" value="ECO:0007669"/>
    <property type="project" value="UniProtKB-KW"/>
</dbReference>
<dbReference type="Proteomes" id="UP000180253">
    <property type="component" value="Unassembled WGS sequence"/>
</dbReference>
<dbReference type="EC" id="4.2.-.-" evidence="4"/>
<dbReference type="SUPFAM" id="SSF55826">
    <property type="entry name" value="YbaK/ProRS associated domain"/>
    <property type="match status" value="1"/>
</dbReference>
<keyword evidence="7" id="KW-1185">Reference proteome</keyword>
<comment type="caution">
    <text evidence="6">The sequence shown here is derived from an EMBL/GenBank/DDBJ whole genome shotgun (WGS) entry which is preliminary data.</text>
</comment>